<evidence type="ECO:0000259" key="4">
    <source>
        <dbReference type="PROSITE" id="PS50977"/>
    </source>
</evidence>
<dbReference type="Gene3D" id="1.10.357.10">
    <property type="entry name" value="Tetracycline Repressor, domain 2"/>
    <property type="match status" value="2"/>
</dbReference>
<dbReference type="PANTHER" id="PTHR30055">
    <property type="entry name" value="HTH-TYPE TRANSCRIPTIONAL REGULATOR RUTR"/>
    <property type="match status" value="1"/>
</dbReference>
<proteinExistence type="predicted"/>
<dbReference type="PROSITE" id="PS01081">
    <property type="entry name" value="HTH_TETR_1"/>
    <property type="match status" value="1"/>
</dbReference>
<comment type="caution">
    <text evidence="5">The sequence shown here is derived from an EMBL/GenBank/DDBJ whole genome shotgun (WGS) entry which is preliminary data.</text>
</comment>
<gene>
    <name evidence="5" type="ORF">AWC17_07320</name>
</gene>
<dbReference type="EMBL" id="LQPH01000129">
    <property type="protein sequence ID" value="ORW20798.1"/>
    <property type="molecule type" value="Genomic_DNA"/>
</dbReference>
<feature type="region of interest" description="Disordered" evidence="3">
    <location>
        <begin position="1"/>
        <end position="21"/>
    </location>
</feature>
<dbReference type="PANTHER" id="PTHR30055:SF237">
    <property type="entry name" value="TRANSCRIPTIONAL REPRESSOR MCE3R"/>
    <property type="match status" value="1"/>
</dbReference>
<feature type="compositionally biased region" description="Polar residues" evidence="3">
    <location>
        <begin position="1"/>
        <end position="10"/>
    </location>
</feature>
<dbReference type="InterPro" id="IPR050109">
    <property type="entry name" value="HTH-type_TetR-like_transc_reg"/>
</dbReference>
<dbReference type="Proteomes" id="UP000193781">
    <property type="component" value="Unassembled WGS sequence"/>
</dbReference>
<feature type="DNA-binding region" description="H-T-H motif" evidence="2">
    <location>
        <begin position="235"/>
        <end position="254"/>
    </location>
</feature>
<name>A0A1X1ZBV5_9MYCO</name>
<dbReference type="GO" id="GO:0000976">
    <property type="term" value="F:transcription cis-regulatory region binding"/>
    <property type="evidence" value="ECO:0007669"/>
    <property type="project" value="TreeGrafter"/>
</dbReference>
<dbReference type="InterPro" id="IPR023772">
    <property type="entry name" value="DNA-bd_HTH_TetR-type_CS"/>
</dbReference>
<evidence type="ECO:0000256" key="1">
    <source>
        <dbReference type="ARBA" id="ARBA00023125"/>
    </source>
</evidence>
<feature type="domain" description="HTH tetR-type" evidence="4">
    <location>
        <begin position="19"/>
        <end position="79"/>
    </location>
</feature>
<feature type="DNA-binding region" description="H-T-H motif" evidence="2">
    <location>
        <begin position="42"/>
        <end position="61"/>
    </location>
</feature>
<sequence length="400" mass="42827">MGSQQRSLSSPPARGTRPGNRRQLIIDAAATLFFDKGYGNVSMSDVADAVAVGASALYRHFRSKQALLATVIEDALGTLDQALKGADASADLAAVLARLVLDHRTVGVLWRREGRHLREQDRKRLQRVARQIGDRLAQHIRYRRPELAAAQADLLAWCALGVANSVSFHRLSMPEPGFSALLAGLIAVPLGAGAELRGEAGGGESGGALVARSRREAILSAGAALFAQRGFTGVSVDEIGTAVGIAGPSVYNHFAAKTDILVAAMFRGNELLWANFNRAVADAPDVSEALRRVVLSYQTFAFANPDIVEVLITEAAQLPESDSHSVRSAQRAYIDEWVHLARQLNPSWTVTEARIRVQAAQMMINDVVVMPRLRRLPGVRAVLADIAVALLAAPSGAVKT</sequence>
<dbReference type="STRING" id="244292.ABW17_27865"/>
<dbReference type="AlphaFoldDB" id="A0A1X1ZBV5"/>
<dbReference type="Pfam" id="PF00440">
    <property type="entry name" value="TetR_N"/>
    <property type="match status" value="2"/>
</dbReference>
<dbReference type="RefSeq" id="WP_085164875.1">
    <property type="nucleotide sequence ID" value="NZ_JACKSS010000102.1"/>
</dbReference>
<accession>A0A1X1ZBV5</accession>
<dbReference type="PRINTS" id="PR00455">
    <property type="entry name" value="HTHTETR"/>
</dbReference>
<dbReference type="InterPro" id="IPR009057">
    <property type="entry name" value="Homeodomain-like_sf"/>
</dbReference>
<evidence type="ECO:0000313" key="6">
    <source>
        <dbReference type="Proteomes" id="UP000193781"/>
    </source>
</evidence>
<protein>
    <recommendedName>
        <fullName evidence="4">HTH tetR-type domain-containing protein</fullName>
    </recommendedName>
</protein>
<dbReference type="OrthoDB" id="4456617at2"/>
<keyword evidence="6" id="KW-1185">Reference proteome</keyword>
<feature type="domain" description="HTH tetR-type" evidence="4">
    <location>
        <begin position="212"/>
        <end position="272"/>
    </location>
</feature>
<evidence type="ECO:0000256" key="2">
    <source>
        <dbReference type="PROSITE-ProRule" id="PRU00335"/>
    </source>
</evidence>
<dbReference type="GO" id="GO:0003700">
    <property type="term" value="F:DNA-binding transcription factor activity"/>
    <property type="evidence" value="ECO:0007669"/>
    <property type="project" value="TreeGrafter"/>
</dbReference>
<organism evidence="5 6">
    <name type="scientific">Mycobacterium nebraskense</name>
    <dbReference type="NCBI Taxonomy" id="244292"/>
    <lineage>
        <taxon>Bacteria</taxon>
        <taxon>Bacillati</taxon>
        <taxon>Actinomycetota</taxon>
        <taxon>Actinomycetes</taxon>
        <taxon>Mycobacteriales</taxon>
        <taxon>Mycobacteriaceae</taxon>
        <taxon>Mycobacterium</taxon>
    </lineage>
</organism>
<keyword evidence="1 2" id="KW-0238">DNA-binding</keyword>
<dbReference type="SUPFAM" id="SSF46689">
    <property type="entry name" value="Homeodomain-like"/>
    <property type="match status" value="2"/>
</dbReference>
<dbReference type="Gene3D" id="1.10.10.60">
    <property type="entry name" value="Homeodomain-like"/>
    <property type="match status" value="2"/>
</dbReference>
<evidence type="ECO:0000313" key="5">
    <source>
        <dbReference type="EMBL" id="ORW20798.1"/>
    </source>
</evidence>
<reference evidence="5 6" key="1">
    <citation type="submission" date="2016-01" db="EMBL/GenBank/DDBJ databases">
        <title>The new phylogeny of the genus Mycobacterium.</title>
        <authorList>
            <person name="Tarcisio F."/>
            <person name="Conor M."/>
            <person name="Antonella G."/>
            <person name="Elisabetta G."/>
            <person name="Giulia F.S."/>
            <person name="Sara T."/>
            <person name="Anna F."/>
            <person name="Clotilde B."/>
            <person name="Roberto B."/>
            <person name="Veronica D.S."/>
            <person name="Fabio R."/>
            <person name="Monica P."/>
            <person name="Olivier J."/>
            <person name="Enrico T."/>
            <person name="Nicola S."/>
        </authorList>
    </citation>
    <scope>NUCLEOTIDE SEQUENCE [LARGE SCALE GENOMIC DNA]</scope>
    <source>
        <strain evidence="5 6">DSM 44803</strain>
    </source>
</reference>
<dbReference type="PROSITE" id="PS50977">
    <property type="entry name" value="HTH_TETR_2"/>
    <property type="match status" value="2"/>
</dbReference>
<dbReference type="InterPro" id="IPR001647">
    <property type="entry name" value="HTH_TetR"/>
</dbReference>
<evidence type="ECO:0000256" key="3">
    <source>
        <dbReference type="SAM" id="MobiDB-lite"/>
    </source>
</evidence>